<proteinExistence type="predicted"/>
<keyword evidence="1" id="KW-0175">Coiled coil</keyword>
<dbReference type="Proteomes" id="UP000054251">
    <property type="component" value="Unassembled WGS sequence"/>
</dbReference>
<name>A0A0V1PVY1_9ASCO</name>
<dbReference type="EMBL" id="LMYN01000089">
    <property type="protein sequence ID" value="KSA00407.1"/>
    <property type="molecule type" value="Genomic_DNA"/>
</dbReference>
<sequence>MSAETKPININDFQIAIRDLSDENLHSIKNQLINSISKLKDTNDILKNEIVSTKEEISNLETNESHSQLKSDLELYGESIEENKTVIENQNLRLVALDEELKRRGLVTLESGDEENGVYL</sequence>
<dbReference type="RefSeq" id="XP_015466509.1">
    <property type="nucleotide sequence ID" value="XM_015612663.1"/>
</dbReference>
<evidence type="ECO:0000313" key="3">
    <source>
        <dbReference type="Proteomes" id="UP000054251"/>
    </source>
</evidence>
<dbReference type="AlphaFoldDB" id="A0A0V1PVY1"/>
<dbReference type="InterPro" id="IPR038966">
    <property type="entry name" value="TMA17"/>
</dbReference>
<dbReference type="OrthoDB" id="548474at2759"/>
<organism evidence="2 3">
    <name type="scientific">Debaryomyces fabryi</name>
    <dbReference type="NCBI Taxonomy" id="58627"/>
    <lineage>
        <taxon>Eukaryota</taxon>
        <taxon>Fungi</taxon>
        <taxon>Dikarya</taxon>
        <taxon>Ascomycota</taxon>
        <taxon>Saccharomycotina</taxon>
        <taxon>Pichiomycetes</taxon>
        <taxon>Debaryomycetaceae</taxon>
        <taxon>Debaryomyces</taxon>
    </lineage>
</organism>
<dbReference type="PANTHER" id="PTHR40422:SF1">
    <property type="entry name" value="TRANSLATION MACHINERY-ASSOCIATED PROTEIN 17"/>
    <property type="match status" value="1"/>
</dbReference>
<dbReference type="GeneID" id="26840843"/>
<evidence type="ECO:0000256" key="1">
    <source>
        <dbReference type="SAM" id="Coils"/>
    </source>
</evidence>
<dbReference type="PANTHER" id="PTHR40422">
    <property type="entry name" value="TRANSLATION MACHINERY-ASSOCIATED PROTEIN 17"/>
    <property type="match status" value="1"/>
</dbReference>
<protein>
    <submittedName>
        <fullName evidence="2">Uncharacterized protein</fullName>
    </submittedName>
</protein>
<dbReference type="GO" id="GO:0030674">
    <property type="term" value="F:protein-macromolecule adaptor activity"/>
    <property type="evidence" value="ECO:0007669"/>
    <property type="project" value="TreeGrafter"/>
</dbReference>
<comment type="caution">
    <text evidence="2">The sequence shown here is derived from an EMBL/GenBank/DDBJ whole genome shotgun (WGS) entry which is preliminary data.</text>
</comment>
<keyword evidence="3" id="KW-1185">Reference proteome</keyword>
<dbReference type="GO" id="GO:0070682">
    <property type="term" value="P:proteasome regulatory particle assembly"/>
    <property type="evidence" value="ECO:0007669"/>
    <property type="project" value="InterPro"/>
</dbReference>
<feature type="coiled-coil region" evidence="1">
    <location>
        <begin position="29"/>
        <end position="63"/>
    </location>
</feature>
<accession>A0A0V1PVY1</accession>
<reference evidence="2 3" key="1">
    <citation type="submission" date="2015-11" db="EMBL/GenBank/DDBJ databases">
        <title>The genome of Debaryomyces fabryi.</title>
        <authorList>
            <person name="Tafer H."/>
            <person name="Lopandic K."/>
        </authorList>
    </citation>
    <scope>NUCLEOTIDE SEQUENCE [LARGE SCALE GENOMIC DNA]</scope>
    <source>
        <strain evidence="2 3">CBS 789</strain>
    </source>
</reference>
<evidence type="ECO:0000313" key="2">
    <source>
        <dbReference type="EMBL" id="KSA00407.1"/>
    </source>
</evidence>
<gene>
    <name evidence="2" type="ORF">AC631_03834</name>
</gene>